<proteinExistence type="predicted"/>
<reference evidence="1 2" key="1">
    <citation type="journal article" date="2014" name="PLoS Genet.">
        <title>Analysis of the Phlebiopsis gigantea genome, transcriptome and secretome provides insight into its pioneer colonization strategies of wood.</title>
        <authorList>
            <person name="Hori C."/>
            <person name="Ishida T."/>
            <person name="Igarashi K."/>
            <person name="Samejima M."/>
            <person name="Suzuki H."/>
            <person name="Master E."/>
            <person name="Ferreira P."/>
            <person name="Ruiz-Duenas F.J."/>
            <person name="Held B."/>
            <person name="Canessa P."/>
            <person name="Larrondo L.F."/>
            <person name="Schmoll M."/>
            <person name="Druzhinina I.S."/>
            <person name="Kubicek C.P."/>
            <person name="Gaskell J.A."/>
            <person name="Kersten P."/>
            <person name="St John F."/>
            <person name="Glasner J."/>
            <person name="Sabat G."/>
            <person name="Splinter BonDurant S."/>
            <person name="Syed K."/>
            <person name="Yadav J."/>
            <person name="Mgbeahuruike A.C."/>
            <person name="Kovalchuk A."/>
            <person name="Asiegbu F.O."/>
            <person name="Lackner G."/>
            <person name="Hoffmeister D."/>
            <person name="Rencoret J."/>
            <person name="Gutierrez A."/>
            <person name="Sun H."/>
            <person name="Lindquist E."/>
            <person name="Barry K."/>
            <person name="Riley R."/>
            <person name="Grigoriev I.V."/>
            <person name="Henrissat B."/>
            <person name="Kues U."/>
            <person name="Berka R.M."/>
            <person name="Martinez A.T."/>
            <person name="Covert S.F."/>
            <person name="Blanchette R.A."/>
            <person name="Cullen D."/>
        </authorList>
    </citation>
    <scope>NUCLEOTIDE SEQUENCE [LARGE SCALE GENOMIC DNA]</scope>
    <source>
        <strain evidence="1 2">11061_1 CR5-6</strain>
    </source>
</reference>
<accession>A0A0C3S0M0</accession>
<organism evidence="1 2">
    <name type="scientific">Phlebiopsis gigantea (strain 11061_1 CR5-6)</name>
    <name type="common">White-rot fungus</name>
    <name type="synonym">Peniophora gigantea</name>
    <dbReference type="NCBI Taxonomy" id="745531"/>
    <lineage>
        <taxon>Eukaryota</taxon>
        <taxon>Fungi</taxon>
        <taxon>Dikarya</taxon>
        <taxon>Basidiomycota</taxon>
        <taxon>Agaricomycotina</taxon>
        <taxon>Agaricomycetes</taxon>
        <taxon>Polyporales</taxon>
        <taxon>Phanerochaetaceae</taxon>
        <taxon>Phlebiopsis</taxon>
    </lineage>
</organism>
<keyword evidence="2" id="KW-1185">Reference proteome</keyword>
<gene>
    <name evidence="1" type="ORF">PHLGIDRAFT_290546</name>
</gene>
<evidence type="ECO:0000313" key="1">
    <source>
        <dbReference type="EMBL" id="KIP02557.1"/>
    </source>
</evidence>
<protein>
    <submittedName>
        <fullName evidence="1">Uncharacterized protein</fullName>
    </submittedName>
</protein>
<sequence length="155" mass="17384">MRGIKVLTAVHALVWRGLNGSYVGHMLPDMAPGWDCWNTLDGDSLADEGSSEGRTPDARDQPYSVVCAKPDLAPWRFWSGTERRTWKLRRLLGSGANTRRISRYGSFRGTAESSDSGVPIVSSLLQVQFIEFDFGVNDDAGLYLCTLFRLRDYIY</sequence>
<dbReference type="Proteomes" id="UP000053257">
    <property type="component" value="Unassembled WGS sequence"/>
</dbReference>
<name>A0A0C3S0M0_PHLG1</name>
<dbReference type="AlphaFoldDB" id="A0A0C3S0M0"/>
<dbReference type="EMBL" id="KN840667">
    <property type="protein sequence ID" value="KIP02557.1"/>
    <property type="molecule type" value="Genomic_DNA"/>
</dbReference>
<dbReference type="HOGENOM" id="CLU_1696164_0_0_1"/>
<evidence type="ECO:0000313" key="2">
    <source>
        <dbReference type="Proteomes" id="UP000053257"/>
    </source>
</evidence>